<dbReference type="AlphaFoldDB" id="A0ABC8Z8Z9"/>
<feature type="region of interest" description="Disordered" evidence="5">
    <location>
        <begin position="1"/>
        <end position="39"/>
    </location>
</feature>
<dbReference type="InterPro" id="IPR013083">
    <property type="entry name" value="Znf_RING/FYVE/PHD"/>
</dbReference>
<dbReference type="GO" id="GO:0008270">
    <property type="term" value="F:zinc ion binding"/>
    <property type="evidence" value="ECO:0007669"/>
    <property type="project" value="UniProtKB-KW"/>
</dbReference>
<feature type="compositionally biased region" description="Basic residues" evidence="5">
    <location>
        <begin position="1"/>
        <end position="12"/>
    </location>
</feature>
<evidence type="ECO:0000256" key="5">
    <source>
        <dbReference type="SAM" id="MobiDB-lite"/>
    </source>
</evidence>
<dbReference type="EMBL" id="OZ075128">
    <property type="protein sequence ID" value="CAL4957718.1"/>
    <property type="molecule type" value="Genomic_DNA"/>
</dbReference>
<dbReference type="InterPro" id="IPR052088">
    <property type="entry name" value="E3_ubiquitin-ligase_SINA"/>
</dbReference>
<accession>A0ABC8Z8Z9</accession>
<proteinExistence type="predicted"/>
<organism evidence="7 8">
    <name type="scientific">Urochloa decumbens</name>
    <dbReference type="NCBI Taxonomy" id="240449"/>
    <lineage>
        <taxon>Eukaryota</taxon>
        <taxon>Viridiplantae</taxon>
        <taxon>Streptophyta</taxon>
        <taxon>Embryophyta</taxon>
        <taxon>Tracheophyta</taxon>
        <taxon>Spermatophyta</taxon>
        <taxon>Magnoliopsida</taxon>
        <taxon>Liliopsida</taxon>
        <taxon>Poales</taxon>
        <taxon>Poaceae</taxon>
        <taxon>PACMAD clade</taxon>
        <taxon>Panicoideae</taxon>
        <taxon>Panicodae</taxon>
        <taxon>Paniceae</taxon>
        <taxon>Melinidinae</taxon>
        <taxon>Urochloa</taxon>
    </lineage>
</organism>
<reference evidence="7" key="1">
    <citation type="submission" date="2024-10" db="EMBL/GenBank/DDBJ databases">
        <authorList>
            <person name="Ryan C."/>
        </authorList>
    </citation>
    <scope>NUCLEOTIDE SEQUENCE [LARGE SCALE GENOMIC DNA]</scope>
</reference>
<gene>
    <name evidence="7" type="ORF">URODEC1_LOCUS42720</name>
</gene>
<keyword evidence="1" id="KW-0479">Metal-binding</keyword>
<evidence type="ECO:0000256" key="2">
    <source>
        <dbReference type="ARBA" id="ARBA00022771"/>
    </source>
</evidence>
<dbReference type="PANTHER" id="PTHR10315:SF71">
    <property type="entry name" value="RING-TYPE E3 UBIQUITIN TRANSFERASE"/>
    <property type="match status" value="1"/>
</dbReference>
<evidence type="ECO:0000256" key="1">
    <source>
        <dbReference type="ARBA" id="ARBA00022723"/>
    </source>
</evidence>
<evidence type="ECO:0000313" key="7">
    <source>
        <dbReference type="EMBL" id="CAL4957718.1"/>
    </source>
</evidence>
<keyword evidence="8" id="KW-1185">Reference proteome</keyword>
<dbReference type="Pfam" id="PF21361">
    <property type="entry name" value="Sina_ZnF"/>
    <property type="match status" value="1"/>
</dbReference>
<evidence type="ECO:0000256" key="3">
    <source>
        <dbReference type="ARBA" id="ARBA00022833"/>
    </source>
</evidence>
<dbReference type="PANTHER" id="PTHR10315">
    <property type="entry name" value="E3 UBIQUITIN PROTEIN LIGASE SIAH"/>
    <property type="match status" value="1"/>
</dbReference>
<dbReference type="Gene3D" id="3.30.40.10">
    <property type="entry name" value="Zinc/RING finger domain, C3HC4 (zinc finger)"/>
    <property type="match status" value="1"/>
</dbReference>
<sequence>MSKRSGSAKRTKVSPAVPPPRSSPRNNPSAARKGDDEEAEEKNIWLDPDALSVDCGICFMPFEAEVFMCKNGHAACAKCCVRINRKCWCCDEPIGDVRCRPAESMLAEMNTVCKYSKYGCAEVIKYVEKRRHEESCPRAPYGCPVAGCTYRGMLLYSHVLDDHAGEVSSDPSPTCSRQRWRSARPRRSACWCRPGWAACSCCSTAGVSCRGAPFRWSASARAPRGDVEINYKMEVRGCEPGALSLAGTAPCVRVLEGFEPKKFLFVPDADWGPSGTVSVSIRIG</sequence>
<evidence type="ECO:0000313" key="8">
    <source>
        <dbReference type="Proteomes" id="UP001497457"/>
    </source>
</evidence>
<dbReference type="Proteomes" id="UP001497457">
    <property type="component" value="Chromosome 18b"/>
</dbReference>
<evidence type="ECO:0000256" key="4">
    <source>
        <dbReference type="PROSITE-ProRule" id="PRU00455"/>
    </source>
</evidence>
<name>A0ABC8Z8Z9_9POAL</name>
<keyword evidence="2 4" id="KW-0863">Zinc-finger</keyword>
<evidence type="ECO:0000259" key="6">
    <source>
        <dbReference type="PROSITE" id="PS51081"/>
    </source>
</evidence>
<feature type="domain" description="SIAH-type" evidence="6">
    <location>
        <begin position="108"/>
        <end position="164"/>
    </location>
</feature>
<dbReference type="PROSITE" id="PS51081">
    <property type="entry name" value="ZF_SIAH"/>
    <property type="match status" value="1"/>
</dbReference>
<protein>
    <recommendedName>
        <fullName evidence="6">SIAH-type domain-containing protein</fullName>
    </recommendedName>
</protein>
<keyword evidence="3" id="KW-0862">Zinc</keyword>
<dbReference type="InterPro" id="IPR013010">
    <property type="entry name" value="Znf_SIAH"/>
</dbReference>
<dbReference type="SUPFAM" id="SSF49599">
    <property type="entry name" value="TRAF domain-like"/>
    <property type="match status" value="1"/>
</dbReference>